<dbReference type="SMART" id="SM00116">
    <property type="entry name" value="CBS"/>
    <property type="match status" value="2"/>
</dbReference>
<dbReference type="EMBL" id="AZCZ01000019">
    <property type="protein sequence ID" value="KRK36524.1"/>
    <property type="molecule type" value="Genomic_DNA"/>
</dbReference>
<dbReference type="PATRIC" id="fig|1267003.4.peg.695"/>
<evidence type="ECO:0000256" key="2">
    <source>
        <dbReference type="PROSITE-ProRule" id="PRU00703"/>
    </source>
</evidence>
<dbReference type="SUPFAM" id="SSF54631">
    <property type="entry name" value="CBS-domain pair"/>
    <property type="match status" value="1"/>
</dbReference>
<keyword evidence="5" id="KW-1185">Reference proteome</keyword>
<dbReference type="Gene3D" id="3.10.580.10">
    <property type="entry name" value="CBS-domain"/>
    <property type="match status" value="1"/>
</dbReference>
<dbReference type="RefSeq" id="WP_020089492.1">
    <property type="nucleotide sequence ID" value="NZ_AZCZ01000019.1"/>
</dbReference>
<dbReference type="PANTHER" id="PTHR43080">
    <property type="entry name" value="CBS DOMAIN-CONTAINING PROTEIN CBSX3, MITOCHONDRIAL"/>
    <property type="match status" value="1"/>
</dbReference>
<dbReference type="PANTHER" id="PTHR43080:SF2">
    <property type="entry name" value="CBS DOMAIN-CONTAINING PROTEIN"/>
    <property type="match status" value="1"/>
</dbReference>
<name>A0A0R1GR32_9LACO</name>
<sequence length="207" mass="22717">MSVADYMSTKLVVITPQTTVSVAVELMKTNEIHRLPVLDGNALVGIVTQGIIARALPSQATSLSVYETNYLLTKTTVADIMERHVQTIHASAQLEDAIYQMRQHKIGVLPVIQAEQVVGIITNNDILDAFLNISGYGEPGIVSRIKVNHDHTGVIFRIGQVLAEHELSIQTLMVVREQQERVIELHIDSDQATTVNQVLATAGFDVI</sequence>
<dbReference type="OrthoDB" id="9802114at2"/>
<feature type="domain" description="CBS" evidence="3">
    <location>
        <begin position="7"/>
        <end position="62"/>
    </location>
</feature>
<dbReference type="Proteomes" id="UP000051176">
    <property type="component" value="Unassembled WGS sequence"/>
</dbReference>
<feature type="domain" description="CBS" evidence="3">
    <location>
        <begin position="81"/>
        <end position="138"/>
    </location>
</feature>
<comment type="caution">
    <text evidence="4">The sequence shown here is derived from an EMBL/GenBank/DDBJ whole genome shotgun (WGS) entry which is preliminary data.</text>
</comment>
<dbReference type="eggNOG" id="COG0517">
    <property type="taxonomic scope" value="Bacteria"/>
</dbReference>
<gene>
    <name evidence="4" type="ORF">FD07_GL000654</name>
</gene>
<dbReference type="InterPro" id="IPR046342">
    <property type="entry name" value="CBS_dom_sf"/>
</dbReference>
<dbReference type="PROSITE" id="PS51371">
    <property type="entry name" value="CBS"/>
    <property type="match status" value="2"/>
</dbReference>
<reference evidence="4 5" key="1">
    <citation type="journal article" date="2015" name="Genome Announc.">
        <title>Expanding the biotechnology potential of lactobacilli through comparative genomics of 213 strains and associated genera.</title>
        <authorList>
            <person name="Sun Z."/>
            <person name="Harris H.M."/>
            <person name="McCann A."/>
            <person name="Guo C."/>
            <person name="Argimon S."/>
            <person name="Zhang W."/>
            <person name="Yang X."/>
            <person name="Jeffery I.B."/>
            <person name="Cooney J.C."/>
            <person name="Kagawa T.F."/>
            <person name="Liu W."/>
            <person name="Song Y."/>
            <person name="Salvetti E."/>
            <person name="Wrobel A."/>
            <person name="Rasinkangas P."/>
            <person name="Parkhill J."/>
            <person name="Rea M.C."/>
            <person name="O'Sullivan O."/>
            <person name="Ritari J."/>
            <person name="Douillard F.P."/>
            <person name="Paul Ross R."/>
            <person name="Yang R."/>
            <person name="Briner A.E."/>
            <person name="Felis G.E."/>
            <person name="de Vos W.M."/>
            <person name="Barrangou R."/>
            <person name="Klaenhammer T.R."/>
            <person name="Caufield P.W."/>
            <person name="Cui Y."/>
            <person name="Zhang H."/>
            <person name="O'Toole P.W."/>
        </authorList>
    </citation>
    <scope>NUCLEOTIDE SEQUENCE [LARGE SCALE GENOMIC DNA]</scope>
    <source>
        <strain evidence="4 5">ATCC 53295</strain>
    </source>
</reference>
<dbReference type="InterPro" id="IPR051257">
    <property type="entry name" value="Diverse_CBS-Domain"/>
</dbReference>
<dbReference type="InterPro" id="IPR000644">
    <property type="entry name" value="CBS_dom"/>
</dbReference>
<keyword evidence="1 2" id="KW-0129">CBS domain</keyword>
<dbReference type="SUPFAM" id="SSF55021">
    <property type="entry name" value="ACT-like"/>
    <property type="match status" value="1"/>
</dbReference>
<protein>
    <submittedName>
        <fullName evidence="4">Cbs domain protein</fullName>
    </submittedName>
</protein>
<dbReference type="Pfam" id="PF00571">
    <property type="entry name" value="CBS"/>
    <property type="match status" value="2"/>
</dbReference>
<dbReference type="CDD" id="cd04584">
    <property type="entry name" value="CBS_pair_AcuB_like"/>
    <property type="match status" value="1"/>
</dbReference>
<dbReference type="Gene3D" id="3.30.70.260">
    <property type="match status" value="1"/>
</dbReference>
<evidence type="ECO:0000259" key="3">
    <source>
        <dbReference type="PROSITE" id="PS51371"/>
    </source>
</evidence>
<organism evidence="4 5">
    <name type="scientific">Levilactobacillus parabrevis ATCC 53295</name>
    <dbReference type="NCBI Taxonomy" id="1267003"/>
    <lineage>
        <taxon>Bacteria</taxon>
        <taxon>Bacillati</taxon>
        <taxon>Bacillota</taxon>
        <taxon>Bacilli</taxon>
        <taxon>Lactobacillales</taxon>
        <taxon>Lactobacillaceae</taxon>
        <taxon>Levilactobacillus</taxon>
    </lineage>
</organism>
<dbReference type="STRING" id="357278.IV61_GL000697"/>
<evidence type="ECO:0000313" key="4">
    <source>
        <dbReference type="EMBL" id="KRK36524.1"/>
    </source>
</evidence>
<proteinExistence type="predicted"/>
<dbReference type="InterPro" id="IPR045865">
    <property type="entry name" value="ACT-like_dom_sf"/>
</dbReference>
<evidence type="ECO:0000256" key="1">
    <source>
        <dbReference type="ARBA" id="ARBA00023122"/>
    </source>
</evidence>
<evidence type="ECO:0000313" key="5">
    <source>
        <dbReference type="Proteomes" id="UP000051176"/>
    </source>
</evidence>
<dbReference type="AlphaFoldDB" id="A0A0R1GR32"/>
<accession>A0A0R1GR32</accession>